<accession>A0A1V4GQE7</accession>
<proteinExistence type="predicted"/>
<gene>
    <name evidence="2" type="ORF">B5J94_10835</name>
</gene>
<name>A0A1V4GQE7_MORLA</name>
<comment type="caution">
    <text evidence="2">The sequence shown here is derived from an EMBL/GenBank/DDBJ whole genome shotgun (WGS) entry which is preliminary data.</text>
</comment>
<evidence type="ECO:0000313" key="3">
    <source>
        <dbReference type="Proteomes" id="UP000191025"/>
    </source>
</evidence>
<dbReference type="RefSeq" id="WP_062498399.1">
    <property type="nucleotide sequence ID" value="NZ_JBPAGO010000003.1"/>
</dbReference>
<dbReference type="PANTHER" id="PTHR30595:SF6">
    <property type="entry name" value="SCHLAFEN ALBA-2 DOMAIN-CONTAINING PROTEIN"/>
    <property type="match status" value="1"/>
</dbReference>
<dbReference type="InterPro" id="IPR038475">
    <property type="entry name" value="RecG_C_sf"/>
</dbReference>
<dbReference type="Pfam" id="PF04326">
    <property type="entry name" value="SLFN_AlbA_2"/>
    <property type="match status" value="1"/>
</dbReference>
<dbReference type="EMBL" id="MXAN01000081">
    <property type="protein sequence ID" value="OPH34670.1"/>
    <property type="molecule type" value="Genomic_DNA"/>
</dbReference>
<dbReference type="Gene3D" id="3.30.565.60">
    <property type="match status" value="1"/>
</dbReference>
<organism evidence="2 3">
    <name type="scientific">Moraxella lacunata</name>
    <dbReference type="NCBI Taxonomy" id="477"/>
    <lineage>
        <taxon>Bacteria</taxon>
        <taxon>Pseudomonadati</taxon>
        <taxon>Pseudomonadota</taxon>
        <taxon>Gammaproteobacteria</taxon>
        <taxon>Moraxellales</taxon>
        <taxon>Moraxellaceae</taxon>
        <taxon>Moraxella</taxon>
    </lineage>
</organism>
<dbReference type="InterPro" id="IPR007421">
    <property type="entry name" value="Schlafen_AlbA_2_dom"/>
</dbReference>
<protein>
    <recommendedName>
        <fullName evidence="1">Schlafen AlbA-2 domain-containing protein</fullName>
    </recommendedName>
</protein>
<dbReference type="Gene3D" id="3.30.950.30">
    <property type="entry name" value="Schlafen, AAA domain"/>
    <property type="match status" value="1"/>
</dbReference>
<evidence type="ECO:0000313" key="2">
    <source>
        <dbReference type="EMBL" id="OPH34670.1"/>
    </source>
</evidence>
<dbReference type="PANTHER" id="PTHR30595">
    <property type="entry name" value="GLPR-RELATED TRANSCRIPTIONAL REPRESSOR"/>
    <property type="match status" value="1"/>
</dbReference>
<dbReference type="InterPro" id="IPR038461">
    <property type="entry name" value="Schlafen_AlbA_2_dom_sf"/>
</dbReference>
<dbReference type="AlphaFoldDB" id="A0A1V4GQE7"/>
<reference evidence="3" key="1">
    <citation type="submission" date="2017-03" db="EMBL/GenBank/DDBJ databases">
        <title>Draft genome sequence of Moraxella equi CCUG 4950T type strain.</title>
        <authorList>
            <person name="Salva-Serra F."/>
            <person name="Engstrom-Jakobsson H."/>
            <person name="Thorell K."/>
            <person name="Jaen-Luchoro D."/>
            <person name="Gonzales-Siles L."/>
            <person name="Karlsson R."/>
            <person name="Yazdan S."/>
            <person name="Boulund F."/>
            <person name="Johnning A."/>
            <person name="Engstrand L."/>
            <person name="Kristiansson E."/>
            <person name="Moore E."/>
        </authorList>
    </citation>
    <scope>NUCLEOTIDE SEQUENCE [LARGE SCALE GENOMIC DNA]</scope>
    <source>
        <strain evidence="3">CCUG 4441</strain>
    </source>
</reference>
<feature type="domain" description="Schlafen AlbA-2" evidence="1">
    <location>
        <begin position="24"/>
        <end position="153"/>
    </location>
</feature>
<dbReference type="Pfam" id="PF13749">
    <property type="entry name" value="HATPase_c_4"/>
    <property type="match status" value="1"/>
</dbReference>
<dbReference type="Proteomes" id="UP000191025">
    <property type="component" value="Unassembled WGS sequence"/>
</dbReference>
<evidence type="ECO:0000259" key="1">
    <source>
        <dbReference type="Pfam" id="PF04326"/>
    </source>
</evidence>
<sequence>MNNHYFINDIINSIDSNHLDILQESIEIECKLATGKDGRGSLPSAFWESYSAFANTNGGVVVLGVKEKNGQFEVQGIVDVAKVKKELFDNLNNKKKVSTNLLSDSDIHEWQIDDKVVMLVAVPRAKRTQQPVHLTENPYGNTFIRQHEGDYRLDDDKVNLLIAEKQLENRDDEVLEHYTIEDLDLTSIQDYRQIYTNLNPNSPFNSYDTQKFLQQIGAYGVNRSKKISGVTKAGLLMFGQLSAIQDIFPNYFVDYREYLNNNPRWSHRLALDGNWSGNLFDFYRHVAYRLPQGLDVPFALKDGIRQDETPVHDALREALVNCLIHANYADRMPILVEKYEHEFCFSNPGTMRISAQYALEHTGSSDCRNRKLQQMFRLIKACEQAGTGIQTIHDSWAEQHWQKPTFEERREPNHQTLVKLKIASLYPQNIINDLVIQFGQAFDTLSQDERVVLATIKMETTSTNTRLQKLLGIHPTDITKLLRQLIQKNMLQKSGKGTGTVYRLADTNPTDLFSLSDTPLGTPIGIPIPNAKTDDSIITATNPNTGLDKPNAGVNAGVDNPNAGVNAGLDKPNAGVNAGVNPTDILPTPLNVKQQIQEQILSLCAEQPLSSAQIAHFLQKNKDGIRNRYISELVKRGFLAFSFPESPNSKKQTYFTTEQGKLFLVQHDKYM</sequence>